<protein>
    <submittedName>
        <fullName evidence="2">ASCH domain-containing protein</fullName>
    </submittedName>
</protein>
<evidence type="ECO:0000313" key="1">
    <source>
        <dbReference type="Proteomes" id="UP000095286"/>
    </source>
</evidence>
<dbReference type="WBParaSite" id="RSKR_0000344200.1">
    <property type="protein sequence ID" value="RSKR_0000344200.1"/>
    <property type="gene ID" value="RSKR_0000344200"/>
</dbReference>
<dbReference type="Proteomes" id="UP000095286">
    <property type="component" value="Unplaced"/>
</dbReference>
<name>A0AC35TRH3_9BILA</name>
<reference evidence="2" key="1">
    <citation type="submission" date="2016-11" db="UniProtKB">
        <authorList>
            <consortium name="WormBaseParasite"/>
        </authorList>
    </citation>
    <scope>IDENTIFICATION</scope>
    <source>
        <strain evidence="2">KR3021</strain>
    </source>
</reference>
<organism evidence="1 2">
    <name type="scientific">Rhabditophanes sp. KR3021</name>
    <dbReference type="NCBI Taxonomy" id="114890"/>
    <lineage>
        <taxon>Eukaryota</taxon>
        <taxon>Metazoa</taxon>
        <taxon>Ecdysozoa</taxon>
        <taxon>Nematoda</taxon>
        <taxon>Chromadorea</taxon>
        <taxon>Rhabditida</taxon>
        <taxon>Tylenchina</taxon>
        <taxon>Panagrolaimomorpha</taxon>
        <taxon>Strongyloidoidea</taxon>
        <taxon>Alloionematidae</taxon>
        <taxon>Rhabditophanes</taxon>
    </lineage>
</organism>
<accession>A0AC35TRH3</accession>
<sequence>MQDHMFDYNESVELDKVLGEKEKTLKKVFDSTQEMIVRYKFYATEELAGNIEAILIEYFRDGNTNSDSDNPSLKIAYQMFPERNDEVAELISQDFLDANKHVDLR</sequence>
<evidence type="ECO:0000313" key="2">
    <source>
        <dbReference type="WBParaSite" id="RSKR_0000344200.1"/>
    </source>
</evidence>
<proteinExistence type="predicted"/>